<dbReference type="OrthoDB" id="3690688at2759"/>
<dbReference type="EMBL" id="ML976295">
    <property type="protein sequence ID" value="KAF1935240.1"/>
    <property type="molecule type" value="Genomic_DNA"/>
</dbReference>
<evidence type="ECO:0000256" key="2">
    <source>
        <dbReference type="SAM" id="SignalP"/>
    </source>
</evidence>
<feature type="compositionally biased region" description="Basic and acidic residues" evidence="1">
    <location>
        <begin position="635"/>
        <end position="654"/>
    </location>
</feature>
<organism evidence="3 4">
    <name type="scientific">Clathrospora elynae</name>
    <dbReference type="NCBI Taxonomy" id="706981"/>
    <lineage>
        <taxon>Eukaryota</taxon>
        <taxon>Fungi</taxon>
        <taxon>Dikarya</taxon>
        <taxon>Ascomycota</taxon>
        <taxon>Pezizomycotina</taxon>
        <taxon>Dothideomycetes</taxon>
        <taxon>Pleosporomycetidae</taxon>
        <taxon>Pleosporales</taxon>
        <taxon>Diademaceae</taxon>
        <taxon>Clathrospora</taxon>
    </lineage>
</organism>
<feature type="region of interest" description="Disordered" evidence="1">
    <location>
        <begin position="775"/>
        <end position="806"/>
    </location>
</feature>
<feature type="signal peptide" evidence="2">
    <location>
        <begin position="1"/>
        <end position="21"/>
    </location>
</feature>
<protein>
    <submittedName>
        <fullName evidence="3">Uncharacterized protein</fullName>
    </submittedName>
</protein>
<gene>
    <name evidence="3" type="ORF">EJ02DRAFT_471344</name>
</gene>
<feature type="compositionally biased region" description="Polar residues" evidence="1">
    <location>
        <begin position="498"/>
        <end position="507"/>
    </location>
</feature>
<feature type="region of interest" description="Disordered" evidence="1">
    <location>
        <begin position="887"/>
        <end position="966"/>
    </location>
</feature>
<sequence>MELATLAYLGLLALLSMPGLAAPTGPLPATRRDAPLCDDPNVSWDEKIQANCPICLKMDELPGNLIMKYCIPVNPAIAYHEVNGVYRRDIEGVVPWFDEAPSNVVESYTGKKPSGGIPTIHAPASRSWRRDDDGIPLETDGTPFEDYGKSLEDVPLDTEHIPNLDYDTHDSAYFSYWPEGKAKMPIPGNRISKPSYTLHARTEGPKAAKTYKAPPVETTLSLPISESWLNPNDLRLRPIDSDYPVPIVKPMPIFEPVPTGPNNGEMHSPGERRNGEESNMAAGLGRKEKRWGTEQTSQNEPPPQDGQSLQPELPAQDRQPSEVGSVGSSVQDGLNLPGGLQLNAAWAVKHSPATGIYRREPAPEPTQWKYYVPEADHQQSVPEYVKPVHEFGAVQPVGNGEVEIQQPAPDFYRRQLLSETNEGEVSSATDAVDDVSTLESDQLMALSAAAQKADLSDSIVIHRPAPGLYRRQLWVKQPQYVVMDANPNYGLSADSQDESGQSESNEPTEVSIADLLIHEPALELWHRDNHGQPQHVDNVNIPSTKDFERSQDRGGEPLQPVVVNADAMTHQPVGDIHRRDTDINLPSYKPFDEPLGDRLIHMGHGPVVSPKSDGNLPVTTDFGEGPIMAKRAPKHNKEENAKDEKTERQGKKADQNSVVDFNYWPYIGSSAMTHAGEPLVFGVGKRAPVEDPRKEERTAPPPEFFESYAWPASLAEEDATRTWTPIRPSHAWVRRDEEMAMITSNRDPCLDPKSRARMLRIGLYQLDCLSDQKGDTEEIVEKRQQGDADIRERSETHSDSYSHAEHDLSWPSLNTHLDDWSSYETPPIAEDAPNLKPILSRQSEENTSFADGLPKDASGTWRDALGRSILDRLHDKYVDPAIAMETASDVHKRRSHGADTESSTQNGEEKETKDKNAKDYTKEVQKNSDDDDIKGGVSRKIKHPGLDPALSMVPVSRIWRKRQGTR</sequence>
<proteinExistence type="predicted"/>
<feature type="region of interest" description="Disordered" evidence="1">
    <location>
        <begin position="254"/>
        <end position="334"/>
    </location>
</feature>
<evidence type="ECO:0000256" key="1">
    <source>
        <dbReference type="SAM" id="MobiDB-lite"/>
    </source>
</evidence>
<feature type="region of interest" description="Disordered" evidence="1">
    <location>
        <begin position="108"/>
        <end position="132"/>
    </location>
</feature>
<feature type="compositionally biased region" description="Basic and acidic residues" evidence="1">
    <location>
        <begin position="907"/>
        <end position="928"/>
    </location>
</feature>
<feature type="chain" id="PRO_5025518704" evidence="2">
    <location>
        <begin position="22"/>
        <end position="966"/>
    </location>
</feature>
<name>A0A6A5S6M0_9PLEO</name>
<feature type="region of interest" description="Disordered" evidence="1">
    <location>
        <begin position="488"/>
        <end position="507"/>
    </location>
</feature>
<feature type="region of interest" description="Disordered" evidence="1">
    <location>
        <begin position="624"/>
        <end position="654"/>
    </location>
</feature>
<evidence type="ECO:0000313" key="3">
    <source>
        <dbReference type="EMBL" id="KAF1935240.1"/>
    </source>
</evidence>
<keyword evidence="4" id="KW-1185">Reference proteome</keyword>
<feature type="compositionally biased region" description="Polar residues" evidence="1">
    <location>
        <begin position="293"/>
        <end position="310"/>
    </location>
</feature>
<keyword evidence="2" id="KW-0732">Signal</keyword>
<reference evidence="3" key="1">
    <citation type="journal article" date="2020" name="Stud. Mycol.">
        <title>101 Dothideomycetes genomes: a test case for predicting lifestyles and emergence of pathogens.</title>
        <authorList>
            <person name="Haridas S."/>
            <person name="Albert R."/>
            <person name="Binder M."/>
            <person name="Bloem J."/>
            <person name="Labutti K."/>
            <person name="Salamov A."/>
            <person name="Andreopoulos B."/>
            <person name="Baker S."/>
            <person name="Barry K."/>
            <person name="Bills G."/>
            <person name="Bluhm B."/>
            <person name="Cannon C."/>
            <person name="Castanera R."/>
            <person name="Culley D."/>
            <person name="Daum C."/>
            <person name="Ezra D."/>
            <person name="Gonzalez J."/>
            <person name="Henrissat B."/>
            <person name="Kuo A."/>
            <person name="Liang C."/>
            <person name="Lipzen A."/>
            <person name="Lutzoni F."/>
            <person name="Magnuson J."/>
            <person name="Mondo S."/>
            <person name="Nolan M."/>
            <person name="Ohm R."/>
            <person name="Pangilinan J."/>
            <person name="Park H.-J."/>
            <person name="Ramirez L."/>
            <person name="Alfaro M."/>
            <person name="Sun H."/>
            <person name="Tritt A."/>
            <person name="Yoshinaga Y."/>
            <person name="Zwiers L.-H."/>
            <person name="Turgeon B."/>
            <person name="Goodwin S."/>
            <person name="Spatafora J."/>
            <person name="Crous P."/>
            <person name="Grigoriev I."/>
        </authorList>
    </citation>
    <scope>NUCLEOTIDE SEQUENCE</scope>
    <source>
        <strain evidence="3">CBS 161.51</strain>
    </source>
</reference>
<evidence type="ECO:0000313" key="4">
    <source>
        <dbReference type="Proteomes" id="UP000800038"/>
    </source>
</evidence>
<accession>A0A6A5S6M0</accession>
<dbReference type="AlphaFoldDB" id="A0A6A5S6M0"/>
<dbReference type="Proteomes" id="UP000800038">
    <property type="component" value="Unassembled WGS sequence"/>
</dbReference>